<feature type="compositionally biased region" description="Basic residues" evidence="1">
    <location>
        <begin position="75"/>
        <end position="88"/>
    </location>
</feature>
<dbReference type="InterPro" id="IPR036047">
    <property type="entry name" value="F-box-like_dom_sf"/>
</dbReference>
<dbReference type="OMA" id="VIWREMP"/>
<reference evidence="4" key="1">
    <citation type="journal article" date="2017" name="Nat. Ecol. Evol.">
        <title>Genome expansion and lineage-specific genetic innovations in the forest pathogenic fungi Armillaria.</title>
        <authorList>
            <person name="Sipos G."/>
            <person name="Prasanna A.N."/>
            <person name="Walter M.C."/>
            <person name="O'Connor E."/>
            <person name="Balint B."/>
            <person name="Krizsan K."/>
            <person name="Kiss B."/>
            <person name="Hess J."/>
            <person name="Varga T."/>
            <person name="Slot J."/>
            <person name="Riley R."/>
            <person name="Boka B."/>
            <person name="Rigling D."/>
            <person name="Barry K."/>
            <person name="Lee J."/>
            <person name="Mihaltcheva S."/>
            <person name="LaButti K."/>
            <person name="Lipzen A."/>
            <person name="Waldron R."/>
            <person name="Moloney N.M."/>
            <person name="Sperisen C."/>
            <person name="Kredics L."/>
            <person name="Vagvoelgyi C."/>
            <person name="Patrignani A."/>
            <person name="Fitzpatrick D."/>
            <person name="Nagy I."/>
            <person name="Doyle S."/>
            <person name="Anderson J.B."/>
            <person name="Grigoriev I.V."/>
            <person name="Gueldener U."/>
            <person name="Muensterkoetter M."/>
            <person name="Nagy L.G."/>
        </authorList>
    </citation>
    <scope>NUCLEOTIDE SEQUENCE [LARGE SCALE GENOMIC DNA]</scope>
    <source>
        <strain evidence="4">C18/9</strain>
    </source>
</reference>
<feature type="compositionally biased region" description="Low complexity" evidence="1">
    <location>
        <begin position="42"/>
        <end position="51"/>
    </location>
</feature>
<protein>
    <recommendedName>
        <fullName evidence="2">F-box domain-containing protein</fullName>
    </recommendedName>
</protein>
<feature type="compositionally biased region" description="Basic and acidic residues" evidence="1">
    <location>
        <begin position="27"/>
        <end position="39"/>
    </location>
</feature>
<evidence type="ECO:0000313" key="4">
    <source>
        <dbReference type="Proteomes" id="UP000219338"/>
    </source>
</evidence>
<organism evidence="3 4">
    <name type="scientific">Armillaria ostoyae</name>
    <name type="common">Armillaria root rot fungus</name>
    <dbReference type="NCBI Taxonomy" id="47428"/>
    <lineage>
        <taxon>Eukaryota</taxon>
        <taxon>Fungi</taxon>
        <taxon>Dikarya</taxon>
        <taxon>Basidiomycota</taxon>
        <taxon>Agaricomycotina</taxon>
        <taxon>Agaricomycetes</taxon>
        <taxon>Agaricomycetidae</taxon>
        <taxon>Agaricales</taxon>
        <taxon>Marasmiineae</taxon>
        <taxon>Physalacriaceae</taxon>
        <taxon>Armillaria</taxon>
    </lineage>
</organism>
<evidence type="ECO:0000256" key="1">
    <source>
        <dbReference type="SAM" id="MobiDB-lite"/>
    </source>
</evidence>
<sequence length="703" mass="80269">MADALRRSSRTEIPSKEQRLAMSETSSEQKAEEEWHSDENECCSGSESEGSYVKSSHAKRMRRSSKTATTAKGKNPAKPKRKQAKKRGRDLSMLPTMPLDILFTICSMLNARDLINLSRVDANFCRTLTAQNVSFVWKTVRESEGGIEPPRGVSEYRWVDLLFGIALCDFCPAKNVRIDWMLRRRVCNKCLKSNLVCVSKVAQHMPDVDATVLSLVPRTRSASAKMSSLSGYYWRSDITDMQAKIKEIGADDERLAKFRVERQNLIKYMTEDAERCKHWPYDFSRRKSDESDQRRDERSAMIILRLLELGYNQRDVNVIKSHPSLRRDAELTSNSMQSSVSVMSNACAYNHGSGWNSIRPGLEAAIQEYRALHAEEDRSNSIRQRTDVLNSMYKTYKQQFLPVIWREMPALVDICMFPVFKAIIERPTEENVTEVSFTEAMSELPTLIADWQQRRDTELRALIPVLETQNPSQADTYGSTNVVDPLKLATTVFSCERRCPAMFATDIWRHHCASPQQFYFNNAPIKDVDDLYSRLGNSKLSFDALGSAVAASLIRLASRDPTATTAEEMDSLDLHYLCINDGHCMYKATAFLPRWPVLSWRECVERNAGREYRLLTSEEESKMRLGFRGSFGLGRRDTVFYCQLCSDNLDASVYEEIIEHVRDVHGIDNPQIDRDLFLAPGASLPEQLQSPRELVILPHYVVT</sequence>
<dbReference type="InterPro" id="IPR001810">
    <property type="entry name" value="F-box_dom"/>
</dbReference>
<proteinExistence type="predicted"/>
<evidence type="ECO:0000313" key="3">
    <source>
        <dbReference type="EMBL" id="SJL01061.1"/>
    </source>
</evidence>
<dbReference type="PROSITE" id="PS50181">
    <property type="entry name" value="FBOX"/>
    <property type="match status" value="1"/>
</dbReference>
<gene>
    <name evidence="3" type="ORF">ARMOST_04377</name>
</gene>
<name>A0A284QX61_ARMOS</name>
<feature type="compositionally biased region" description="Basic and acidic residues" evidence="1">
    <location>
        <begin position="1"/>
        <end position="19"/>
    </location>
</feature>
<feature type="region of interest" description="Disordered" evidence="1">
    <location>
        <begin position="1"/>
        <end position="90"/>
    </location>
</feature>
<evidence type="ECO:0000259" key="2">
    <source>
        <dbReference type="PROSITE" id="PS50181"/>
    </source>
</evidence>
<keyword evidence="4" id="KW-1185">Reference proteome</keyword>
<dbReference type="Proteomes" id="UP000219338">
    <property type="component" value="Unassembled WGS sequence"/>
</dbReference>
<dbReference type="EMBL" id="FUEG01000003">
    <property type="protein sequence ID" value="SJL01061.1"/>
    <property type="molecule type" value="Genomic_DNA"/>
</dbReference>
<feature type="compositionally biased region" description="Basic residues" evidence="1">
    <location>
        <begin position="56"/>
        <end position="65"/>
    </location>
</feature>
<dbReference type="OrthoDB" id="2322499at2759"/>
<dbReference type="SUPFAM" id="SSF81383">
    <property type="entry name" value="F-box domain"/>
    <property type="match status" value="1"/>
</dbReference>
<dbReference type="STRING" id="47428.A0A284QX61"/>
<feature type="domain" description="F-box" evidence="2">
    <location>
        <begin position="91"/>
        <end position="140"/>
    </location>
</feature>
<accession>A0A284QX61</accession>
<dbReference type="AlphaFoldDB" id="A0A284QX61"/>